<keyword evidence="3" id="KW-0285">Flavoprotein</keyword>
<evidence type="ECO:0000313" key="8">
    <source>
        <dbReference type="Proteomes" id="UP001465755"/>
    </source>
</evidence>
<keyword evidence="1" id="KW-0675">Receptor</keyword>
<keyword evidence="2" id="KW-0716">Sensory transduction</keyword>
<keyword evidence="8" id="KW-1185">Reference proteome</keyword>
<feature type="domain" description="PAC" evidence="6">
    <location>
        <begin position="152"/>
        <end position="206"/>
    </location>
</feature>
<protein>
    <recommendedName>
        <fullName evidence="6">PAC domain-containing protein</fullName>
    </recommendedName>
</protein>
<evidence type="ECO:0000313" key="7">
    <source>
        <dbReference type="EMBL" id="KAK9806613.1"/>
    </source>
</evidence>
<dbReference type="SUPFAM" id="SSF55785">
    <property type="entry name" value="PYP-like sensor domain (PAS domain)"/>
    <property type="match status" value="1"/>
</dbReference>
<dbReference type="PANTHER" id="PTHR47429">
    <property type="entry name" value="PROTEIN TWIN LOV 1"/>
    <property type="match status" value="1"/>
</dbReference>
<evidence type="ECO:0000256" key="3">
    <source>
        <dbReference type="ARBA" id="ARBA00022630"/>
    </source>
</evidence>
<keyword evidence="1" id="KW-0600">Photoreceptor protein</keyword>
<gene>
    <name evidence="7" type="ORF">WJX73_009619</name>
</gene>
<evidence type="ECO:0000256" key="5">
    <source>
        <dbReference type="ARBA" id="ARBA00022991"/>
    </source>
</evidence>
<evidence type="ECO:0000256" key="1">
    <source>
        <dbReference type="ARBA" id="ARBA00022543"/>
    </source>
</evidence>
<reference evidence="7 8" key="1">
    <citation type="journal article" date="2024" name="Nat. Commun.">
        <title>Phylogenomics reveals the evolutionary origins of lichenization in chlorophyte algae.</title>
        <authorList>
            <person name="Puginier C."/>
            <person name="Libourel C."/>
            <person name="Otte J."/>
            <person name="Skaloud P."/>
            <person name="Haon M."/>
            <person name="Grisel S."/>
            <person name="Petersen M."/>
            <person name="Berrin J.G."/>
            <person name="Delaux P.M."/>
            <person name="Dal Grande F."/>
            <person name="Keller J."/>
        </authorList>
    </citation>
    <scope>NUCLEOTIDE SEQUENCE [LARGE SCALE GENOMIC DNA]</scope>
    <source>
        <strain evidence="7 8">SAG 2036</strain>
    </source>
</reference>
<dbReference type="GO" id="GO:0009881">
    <property type="term" value="F:photoreceptor activity"/>
    <property type="evidence" value="ECO:0007669"/>
    <property type="project" value="UniProtKB-KW"/>
</dbReference>
<dbReference type="Pfam" id="PF13426">
    <property type="entry name" value="PAS_9"/>
    <property type="match status" value="1"/>
</dbReference>
<dbReference type="InterPro" id="IPR000700">
    <property type="entry name" value="PAS-assoc_C"/>
</dbReference>
<dbReference type="GO" id="GO:0009637">
    <property type="term" value="P:response to blue light"/>
    <property type="evidence" value="ECO:0007669"/>
    <property type="project" value="UniProtKB-ARBA"/>
</dbReference>
<dbReference type="InterPro" id="IPR000014">
    <property type="entry name" value="PAS"/>
</dbReference>
<dbReference type="PROSITE" id="PS50113">
    <property type="entry name" value="PAC"/>
    <property type="match status" value="1"/>
</dbReference>
<dbReference type="Proteomes" id="UP001465755">
    <property type="component" value="Unassembled WGS sequence"/>
</dbReference>
<dbReference type="AlphaFoldDB" id="A0AAW1P9S7"/>
<dbReference type="EMBL" id="JALJOQ010000036">
    <property type="protein sequence ID" value="KAK9806613.1"/>
    <property type="molecule type" value="Genomic_DNA"/>
</dbReference>
<keyword evidence="5" id="KW-0157">Chromophore</keyword>
<dbReference type="SMART" id="SM00086">
    <property type="entry name" value="PAC"/>
    <property type="match status" value="1"/>
</dbReference>
<comment type="caution">
    <text evidence="7">The sequence shown here is derived from an EMBL/GenBank/DDBJ whole genome shotgun (WGS) entry which is preliminary data.</text>
</comment>
<evidence type="ECO:0000256" key="4">
    <source>
        <dbReference type="ARBA" id="ARBA00022643"/>
    </source>
</evidence>
<proteinExistence type="predicted"/>
<keyword evidence="4" id="KW-0288">FMN</keyword>
<dbReference type="GO" id="GO:0005634">
    <property type="term" value="C:nucleus"/>
    <property type="evidence" value="ECO:0007669"/>
    <property type="project" value="TreeGrafter"/>
</dbReference>
<evidence type="ECO:0000259" key="6">
    <source>
        <dbReference type="PROSITE" id="PS50113"/>
    </source>
</evidence>
<dbReference type="PANTHER" id="PTHR47429:SF2">
    <property type="entry name" value="PROTEIN TWIN LOV 1"/>
    <property type="match status" value="1"/>
</dbReference>
<dbReference type="InterPro" id="IPR001610">
    <property type="entry name" value="PAC"/>
</dbReference>
<sequence>MYLGLQADVTEELTAGSQVTAEEVAKESAAKGSFETARMQHQQVVELLAILQTWQAPQAGLEPLHAAQSFGVNPSIPSSLMMPLLRLRHPFVLSNPRLPDGPICHASPMFLALTQYSIDQVVGRNCRFLQGPGTDADQVLKVREAVHSPCPHPVTVRLLNYRRDGTPFWNNLHVAPIRDNEGQVAFFVGVQLDITLGPSSAAPDSEQADMVRRHTDSEVTAGRCQDAASGSSSACLHRQPEPLLSALSAPCALQAADPSDKERRAQQSVVAAVRVACRSLGAKEGLRRSADFQQHASMDTPLRRLVEMARTSALKVVLAVLLCAASLVAVSGAPPPTERRCRTSYLDAVDLKEAGTAGLPSYSALARTYKLCLAAAEPAGAGRKLLAAPASKPPAPPTEVSCRNLYLNAVDQKEAGVAGLPSYTALARTYTECRAEASEGGRKLLAAPAPVKKAPAPSTETSCRNTYLDTIDRKEAGVAGLPGYTALARTYTECRAAAEVSEGGRKLLSLQRFAAGFKQA</sequence>
<dbReference type="Gene3D" id="3.30.450.20">
    <property type="entry name" value="PAS domain"/>
    <property type="match status" value="1"/>
</dbReference>
<dbReference type="NCBIfam" id="TIGR00229">
    <property type="entry name" value="sensory_box"/>
    <property type="match status" value="1"/>
</dbReference>
<name>A0AAW1P9S7_9CHLO</name>
<accession>A0AAW1P9S7</accession>
<organism evidence="7 8">
    <name type="scientific">Symbiochloris irregularis</name>
    <dbReference type="NCBI Taxonomy" id="706552"/>
    <lineage>
        <taxon>Eukaryota</taxon>
        <taxon>Viridiplantae</taxon>
        <taxon>Chlorophyta</taxon>
        <taxon>core chlorophytes</taxon>
        <taxon>Trebouxiophyceae</taxon>
        <taxon>Trebouxiales</taxon>
        <taxon>Trebouxiaceae</taxon>
        <taxon>Symbiochloris</taxon>
    </lineage>
</organism>
<evidence type="ECO:0000256" key="2">
    <source>
        <dbReference type="ARBA" id="ARBA00022606"/>
    </source>
</evidence>
<dbReference type="InterPro" id="IPR035965">
    <property type="entry name" value="PAS-like_dom_sf"/>
</dbReference>
<dbReference type="CDD" id="cd00130">
    <property type="entry name" value="PAS"/>
    <property type="match status" value="1"/>
</dbReference>